<dbReference type="GO" id="GO:0044550">
    <property type="term" value="P:secondary metabolite biosynthetic process"/>
    <property type="evidence" value="ECO:0007669"/>
    <property type="project" value="TreeGrafter"/>
</dbReference>
<dbReference type="PANTHER" id="PTHR43775">
    <property type="entry name" value="FATTY ACID SYNTHASE"/>
    <property type="match status" value="1"/>
</dbReference>
<dbReference type="InterPro" id="IPR014043">
    <property type="entry name" value="Acyl_transferase_dom"/>
</dbReference>
<dbReference type="SUPFAM" id="SSF50129">
    <property type="entry name" value="GroES-like"/>
    <property type="match status" value="1"/>
</dbReference>
<dbReference type="InterPro" id="IPR020841">
    <property type="entry name" value="PKS_Beta-ketoAc_synthase_dom"/>
</dbReference>
<feature type="region of interest" description="C-terminal hotdog fold" evidence="9">
    <location>
        <begin position="1127"/>
        <end position="1279"/>
    </location>
</feature>
<dbReference type="SUPFAM" id="SSF51735">
    <property type="entry name" value="NAD(P)-binding Rossmann-fold domains"/>
    <property type="match status" value="1"/>
</dbReference>
<proteinExistence type="inferred from homology"/>
<dbReference type="Proteomes" id="UP001161757">
    <property type="component" value="Unassembled WGS sequence"/>
</dbReference>
<evidence type="ECO:0000313" key="14">
    <source>
        <dbReference type="Proteomes" id="UP001161757"/>
    </source>
</evidence>
<dbReference type="Pfam" id="PF23297">
    <property type="entry name" value="ACP_SdgA_C"/>
    <property type="match status" value="1"/>
</dbReference>
<dbReference type="SMART" id="SM00827">
    <property type="entry name" value="PKS_AT"/>
    <property type="match status" value="1"/>
</dbReference>
<dbReference type="SMART" id="SM00826">
    <property type="entry name" value="PKS_DH"/>
    <property type="match status" value="1"/>
</dbReference>
<accession>A0AAN6ENH9</accession>
<dbReference type="InterPro" id="IPR039551">
    <property type="entry name" value="Cho/carn_acyl_trans"/>
</dbReference>
<dbReference type="InterPro" id="IPR013149">
    <property type="entry name" value="ADH-like_C"/>
</dbReference>
<dbReference type="InterPro" id="IPR000542">
    <property type="entry name" value="Carn_acyl_trans"/>
</dbReference>
<evidence type="ECO:0000256" key="7">
    <source>
        <dbReference type="ARBA" id="ARBA00023315"/>
    </source>
</evidence>
<keyword evidence="7" id="KW-0012">Acyltransferase</keyword>
<feature type="domain" description="Ketosynthase family 3 (KS3)" evidence="11">
    <location>
        <begin position="3"/>
        <end position="431"/>
    </location>
</feature>
<dbReference type="Pfam" id="PF02801">
    <property type="entry name" value="Ketoacyl-synt_C"/>
    <property type="match status" value="1"/>
</dbReference>
<evidence type="ECO:0000256" key="2">
    <source>
        <dbReference type="ARBA" id="ARBA00022450"/>
    </source>
</evidence>
<dbReference type="SUPFAM" id="SSF52777">
    <property type="entry name" value="CoA-dependent acyltransferases"/>
    <property type="match status" value="2"/>
</dbReference>
<dbReference type="Pfam" id="PF00107">
    <property type="entry name" value="ADH_zinc_N"/>
    <property type="match status" value="1"/>
</dbReference>
<dbReference type="InterPro" id="IPR014030">
    <property type="entry name" value="Ketoacyl_synth_N"/>
</dbReference>
<dbReference type="InterPro" id="IPR049552">
    <property type="entry name" value="PKS_DH_N"/>
</dbReference>
<evidence type="ECO:0000256" key="1">
    <source>
        <dbReference type="ARBA" id="ARBA00005232"/>
    </source>
</evidence>
<dbReference type="SUPFAM" id="SSF52151">
    <property type="entry name" value="FabD/lysophospholipase-like"/>
    <property type="match status" value="1"/>
</dbReference>
<dbReference type="InterPro" id="IPR023213">
    <property type="entry name" value="CAT-like_dom_sf"/>
</dbReference>
<evidence type="ECO:0000313" key="13">
    <source>
        <dbReference type="EMBL" id="KAJ8988418.1"/>
    </source>
</evidence>
<dbReference type="PROSITE" id="PS52019">
    <property type="entry name" value="PKS_MFAS_DH"/>
    <property type="match status" value="1"/>
</dbReference>
<evidence type="ECO:0000256" key="5">
    <source>
        <dbReference type="ARBA" id="ARBA00022857"/>
    </source>
</evidence>
<dbReference type="InterPro" id="IPR020843">
    <property type="entry name" value="ER"/>
</dbReference>
<dbReference type="SUPFAM" id="SSF47336">
    <property type="entry name" value="ACP-like"/>
    <property type="match status" value="1"/>
</dbReference>
<dbReference type="InterPro" id="IPR049900">
    <property type="entry name" value="PKS_mFAS_DH"/>
</dbReference>
<protein>
    <submittedName>
        <fullName evidence="13">Type I Iterative PKS</fullName>
    </submittedName>
</protein>
<keyword evidence="2" id="KW-0596">Phosphopantetheine</keyword>
<dbReference type="Pfam" id="PF14765">
    <property type="entry name" value="PS-DH"/>
    <property type="match status" value="1"/>
</dbReference>
<comment type="caution">
    <text evidence="13">The sequence shown here is derived from an EMBL/GenBank/DDBJ whole genome shotgun (WGS) entry which is preliminary data.</text>
</comment>
<dbReference type="Pfam" id="PF00755">
    <property type="entry name" value="Carn_acyltransf"/>
    <property type="match status" value="1"/>
</dbReference>
<dbReference type="InterPro" id="IPR050091">
    <property type="entry name" value="PKS_NRPS_Biosynth_Enz"/>
</dbReference>
<feature type="region of interest" description="N-terminal hotdog fold" evidence="9">
    <location>
        <begin position="964"/>
        <end position="1102"/>
    </location>
</feature>
<dbReference type="EMBL" id="JAJGCB010000018">
    <property type="protein sequence ID" value="KAJ8988418.1"/>
    <property type="molecule type" value="Genomic_DNA"/>
</dbReference>
<dbReference type="InterPro" id="IPR042231">
    <property type="entry name" value="Cho/carn_acyl_trans_2"/>
</dbReference>
<evidence type="ECO:0000256" key="4">
    <source>
        <dbReference type="ARBA" id="ARBA00022679"/>
    </source>
</evidence>
<dbReference type="SMART" id="SM00829">
    <property type="entry name" value="PKS_ER"/>
    <property type="match status" value="1"/>
</dbReference>
<dbReference type="Gene3D" id="3.30.559.70">
    <property type="entry name" value="Choline/Carnitine o-acyltransferase, domain 2"/>
    <property type="match status" value="1"/>
</dbReference>
<evidence type="ECO:0000256" key="6">
    <source>
        <dbReference type="ARBA" id="ARBA00023268"/>
    </source>
</evidence>
<dbReference type="InterPro" id="IPR001227">
    <property type="entry name" value="Ac_transferase_dom_sf"/>
</dbReference>
<feature type="domain" description="Carrier" evidence="10">
    <location>
        <begin position="2090"/>
        <end position="2164"/>
    </location>
</feature>
<dbReference type="GO" id="GO:0016491">
    <property type="term" value="F:oxidoreductase activity"/>
    <property type="evidence" value="ECO:0007669"/>
    <property type="project" value="InterPro"/>
</dbReference>
<dbReference type="SUPFAM" id="SSF53901">
    <property type="entry name" value="Thiolase-like"/>
    <property type="match status" value="1"/>
</dbReference>
<keyword evidence="4" id="KW-0808">Transferase</keyword>
<dbReference type="InterPro" id="IPR016039">
    <property type="entry name" value="Thiolase-like"/>
</dbReference>
<evidence type="ECO:0000256" key="8">
    <source>
        <dbReference type="PIRSR" id="PIRSR600542-1"/>
    </source>
</evidence>
<evidence type="ECO:0000259" key="12">
    <source>
        <dbReference type="PROSITE" id="PS52019"/>
    </source>
</evidence>
<dbReference type="CDD" id="cd05195">
    <property type="entry name" value="enoyl_red"/>
    <property type="match status" value="1"/>
</dbReference>
<gene>
    <name evidence="13" type="ORF">HRR80_007446</name>
</gene>
<dbReference type="Gene3D" id="3.40.366.10">
    <property type="entry name" value="Malonyl-Coenzyme A Acyl Carrier Protein, domain 2"/>
    <property type="match status" value="1"/>
</dbReference>
<dbReference type="SMART" id="SM00825">
    <property type="entry name" value="PKS_KS"/>
    <property type="match status" value="1"/>
</dbReference>
<dbReference type="InterPro" id="IPR020807">
    <property type="entry name" value="PKS_DH"/>
</dbReference>
<dbReference type="Gene3D" id="3.30.70.3290">
    <property type="match status" value="1"/>
</dbReference>
<sequence>MMPEPVAIVGFSFRLPGGADTPDRLWEILETGEQAWTDVPEDRYNWKAFYHPDPEARGTHNARGGFFLKQDIAQFDAKFFGIPDAEAAAMDPQQRILLEVSYEALENAGMPIEGLRGSQTGVYVALVSRDYDRQIYKDPSQIPKHHLTGCGDATACGRISYVFDFRGPSMTLDTGCSGGMVGVHLACQALQLGQSDMALVGGSNLLLGPDMTIAMSNLHMVNDNGRCYPFDSRGAGYGRAEGVAVMVLKRLSDAQADGDAIRAVILNSGVGQDGKTNGILLPNSQAQHDLAGRLYKEIGIDPQQVSYVEMHGTGTSAGDSAEIRSVKMLFVGDGSRRTKPLSVGSIKANLGHSESTSGLSGIIKAVLSLEKCRIPPVAAVKDLKPDVALAVSDGSIHMPHSVHEWSASEARRVSVNSFGFGGTNAHVILGGCSSYAVQNHCDLEVRTFVNSNGTNTCGNKFDISCAGRNGEVRELPEAQRRTRNDSVNLLVGQGSHPFLFLVSARSKESLKSNIENLKSWMVKNSPRPHILQKVSRTLATRRSTFSWRASFNGRVNSEIIHAVGSARIAKAATSSRTIFLFTGQGAQYATMGRELIRCNPVFANSLRKSEEILRSLGASWNLLEELNMPEEESRINTSQLSQPATTALQIALVNLLEHIGVRPAAVLGHSSGEVAAAYAVGALSHKAALQISYYKGFVADWCRESNKNRGAMLAVGLGENDISKYLAKTIAFGGAVVACVNSPTSVTVSGDEAAVLELKTLLDRDAIFNRLLKVGVAYHSHHMQTVAKRFEESICGLTPTTADGQTKFFSSVTATEEYEPLDPSYWIENLVSKVRFSEALESLVKTVGEDETHLAFVEIGPHCALEGPVRQIMNAQARKGSWAYSAAMRRNRDAAQTILETCGQLWEQGVCVDLQRAVLLGHDHQHLSFRPATDLPAYAWDHSKRHWHESRLSKEYRHRRHAPHDLLGLRLVGTTHIEPIFRHILSVDNSPWLQEHVIDGFALYPGSAFLVHAIEALKQVTEDSGEKKSIERYRFKTVTFNKSIVVPKSPATLEILVSLMPAKGLGERIGIRWYQFRVTSQAADGAWNDNCHGFVGCEFSRDTALFGEYSQASTIKQQLQKLTEACTKPVSTSDLYEGLRRNGIEYGENFSIISDLKVGDHVAIGSIRVPDIAQCMPSGYMQPHVVHPATFDAFMHVALPLYHLFCSQGPVMLTSIEEANIDATMLNKPGDCLTVVCELKQARRKFGAVNVSIMQDNGDGHLVEVGSLRNEEFQGIGEGPSKAETTTREGAMSCILKWKPVGASPARPVDRDEQQLQLYLLSQSAQGFAALQRTRDRLLEQVAASIAVDSTEFTKDDAIQIFIEDDSAPEMEFEDIKKLVQKQNSVLWVALGGKYGHFSSPTSLARRAARERNLQFVTLLYRDVVADSTILGDVIGEVIERSFINIDKITSVDIVYKFQDGSLFVPRLESHGPSNLYLEQPSPQEQQEIMAKFHGERALKLDFKTPGLLNSCYFTEIEDTPRPLAPDMLKVKVLAHGLNRSDVALAMGRGDPVGSMVGEFAGVVIELGAVAEGRFKRGDRVCGWGATPYANIAEVKHQLCQLLDDSTTFEQGAAIPLAFQTAYHALVDLAHLSKSHRILIHGAAGAVGQAAISIARHIGADVYATVSSDDKARSLMEATGMTREHIFSNRTAAFLGQIAQHNDGQGVDVVLDCSSGELAEASVPIVAEMGIVINLASSDFEFQAARNMRNISYVSVNMTSFKEKYPERLQEKFEKAMALYKAGCTGPSLTVLPITDLEKAFRLMTRNDYTGKIVLKSDDNVYVKQAAVKLTLPSLGQGTYAVLGGTMGVNTELCTFLVERGASDIISIVSRDSIHHEDQTPMEKVCKGRAKYERLAVDLSSPPDAKALVEKCEERLSTLSGIISVEFGAETASSIDNMRSMRSGGSSSQAVALHQLLELCASEFMITISQSPWWEESIIGPIPRKTDSAARNVRLQIPQPQSWELLEQDPKSFAMLSRMLDYCLRREAEHESPSELFMIQPHLIDTDEGHAILRNVPRHLAADNGGSKISDTPTLEQKLRQAQDQDVVKEEVAAAICEQLATFCAIDRDDIRLDASIVDLGLDSLLAIEFKNWIMGTLKAPMQTTEILDMSSLHDLVSIILRRSQIISRSSEPDTNGTSVEDASDVRGAELIKGNIQPHVAGKRPPPLPLPKLSDIVEAHLRDMRPFASDEEYNNTLRLAKEFCTEGSVGFRLYERLLASKEADPENWYHDLYMNSLYLRRKGGLAPFMQFFFTHPLSDIEHSQSERAALIAATLIRYKRDLENGHINPQYMDEQPLCMDLYKNLFSACREPRVGLDVFKSHPGNDFFVVLWRGHAYKVDFSHLPVEENIFSLLEAAFSSILKDKPDGVDWVGILSSENRVLWARNYQKFVEASEQNARYVANIQTAAFLVCLDDGAPGNAEQRARQVHFSDGSNRWFDKSIQYVVCSNGISGMVADHTGIDAPTVQGINLAIAKAIRNFDPRQVRKPSNGLPWEPMMHTQFPGSQTSIHRARKDYGESIDKRRHFFLSLNFGSTFMRGHKVPPISGFQLIVQLASRYFFGYLPACWETVLQCQFYKGRVEINQIITMEVVEFVKAVADDAAPLSVCRAKLVRAAQKHSGNVLAAMRAGGLNRFLSMIQEIGKDDGLDPELYHDPPYLRSRPRKIMCSSFQTHMSENGCAMRDDDAIWLHFELDSDRVKFSGVGESGQTERFIAELHRASAIVCEILTSSTRQE</sequence>
<dbReference type="InterPro" id="IPR042104">
    <property type="entry name" value="PKS_dehydratase_sf"/>
</dbReference>
<keyword evidence="5" id="KW-0521">NADP</keyword>
<comment type="similarity">
    <text evidence="1">Belongs to the carnitine/choline acetyltransferase family.</text>
</comment>
<dbReference type="Pfam" id="PF00698">
    <property type="entry name" value="Acyl_transf_1"/>
    <property type="match status" value="1"/>
</dbReference>
<dbReference type="InterPro" id="IPR009081">
    <property type="entry name" value="PP-bd_ACP"/>
</dbReference>
<dbReference type="Gene3D" id="3.30.559.10">
    <property type="entry name" value="Chloramphenicol acetyltransferase-like domain"/>
    <property type="match status" value="1"/>
</dbReference>
<evidence type="ECO:0000256" key="9">
    <source>
        <dbReference type="PROSITE-ProRule" id="PRU01363"/>
    </source>
</evidence>
<dbReference type="PROSITE" id="PS00440">
    <property type="entry name" value="ACYLTRANSF_C_2"/>
    <property type="match status" value="1"/>
</dbReference>
<dbReference type="SUPFAM" id="SSF55048">
    <property type="entry name" value="Probable ACP-binding domain of malonyl-CoA ACP transacylase"/>
    <property type="match status" value="1"/>
</dbReference>
<dbReference type="InterPro" id="IPR011032">
    <property type="entry name" value="GroES-like_sf"/>
</dbReference>
<evidence type="ECO:0000259" key="11">
    <source>
        <dbReference type="PROSITE" id="PS52004"/>
    </source>
</evidence>
<dbReference type="CDD" id="cd00833">
    <property type="entry name" value="PKS"/>
    <property type="match status" value="1"/>
</dbReference>
<feature type="active site" description="Proton acceptor" evidence="8">
    <location>
        <position position="2498"/>
    </location>
</feature>
<evidence type="ECO:0000256" key="3">
    <source>
        <dbReference type="ARBA" id="ARBA00022553"/>
    </source>
</evidence>
<dbReference type="InterPro" id="IPR013968">
    <property type="entry name" value="PKS_KR"/>
</dbReference>
<dbReference type="InterPro" id="IPR016036">
    <property type="entry name" value="Malonyl_transacylase_ACP-bd"/>
</dbReference>
<dbReference type="Gene3D" id="3.90.180.10">
    <property type="entry name" value="Medium-chain alcohol dehydrogenases, catalytic domain"/>
    <property type="match status" value="1"/>
</dbReference>
<dbReference type="InterPro" id="IPR016035">
    <property type="entry name" value="Acyl_Trfase/lysoPLipase"/>
</dbReference>
<dbReference type="GO" id="GO:0006633">
    <property type="term" value="P:fatty acid biosynthetic process"/>
    <property type="evidence" value="ECO:0007669"/>
    <property type="project" value="TreeGrafter"/>
</dbReference>
<dbReference type="Gene3D" id="3.40.47.10">
    <property type="match status" value="1"/>
</dbReference>
<dbReference type="Pfam" id="PF08659">
    <property type="entry name" value="KR"/>
    <property type="match status" value="1"/>
</dbReference>
<name>A0AAN6ENH9_EXODE</name>
<dbReference type="Pfam" id="PF00109">
    <property type="entry name" value="ketoacyl-synt"/>
    <property type="match status" value="1"/>
</dbReference>
<feature type="active site" description="Proton acceptor; for dehydratase activity" evidence="9">
    <location>
        <position position="996"/>
    </location>
</feature>
<dbReference type="GO" id="GO:0004312">
    <property type="term" value="F:fatty acid synthase activity"/>
    <property type="evidence" value="ECO:0007669"/>
    <property type="project" value="TreeGrafter"/>
</dbReference>
<dbReference type="InterPro" id="IPR036736">
    <property type="entry name" value="ACP-like_sf"/>
</dbReference>
<evidence type="ECO:0000259" key="10">
    <source>
        <dbReference type="PROSITE" id="PS50075"/>
    </source>
</evidence>
<dbReference type="PANTHER" id="PTHR43775:SF22">
    <property type="entry name" value="SYNTHASE, PUTATIVE (JCVI)-RELATED"/>
    <property type="match status" value="1"/>
</dbReference>
<feature type="domain" description="PKS/mFAS DH" evidence="12">
    <location>
        <begin position="964"/>
        <end position="1279"/>
    </location>
</feature>
<dbReference type="PROSITE" id="PS52004">
    <property type="entry name" value="KS3_2"/>
    <property type="match status" value="1"/>
</dbReference>
<dbReference type="Gene3D" id="1.10.1200.10">
    <property type="entry name" value="ACP-like"/>
    <property type="match status" value="1"/>
</dbReference>
<dbReference type="GO" id="GO:0031177">
    <property type="term" value="F:phosphopantetheine binding"/>
    <property type="evidence" value="ECO:0007669"/>
    <property type="project" value="InterPro"/>
</dbReference>
<reference evidence="13" key="1">
    <citation type="submission" date="2023-01" db="EMBL/GenBank/DDBJ databases">
        <title>Exophiala dermititidis isolated from Cystic Fibrosis Patient.</title>
        <authorList>
            <person name="Kurbessoian T."/>
            <person name="Crocker A."/>
            <person name="Murante D."/>
            <person name="Hogan D.A."/>
            <person name="Stajich J.E."/>
        </authorList>
    </citation>
    <scope>NUCLEOTIDE SEQUENCE</scope>
    <source>
        <strain evidence="13">Ex8</strain>
    </source>
</reference>
<dbReference type="Gene3D" id="3.10.129.110">
    <property type="entry name" value="Polyketide synthase dehydratase"/>
    <property type="match status" value="1"/>
</dbReference>
<dbReference type="InterPro" id="IPR036291">
    <property type="entry name" value="NAD(P)-bd_dom_sf"/>
</dbReference>
<feature type="active site" description="Proton donor; for dehydratase activity" evidence="9">
    <location>
        <position position="1192"/>
    </location>
</feature>
<keyword evidence="3" id="KW-0597">Phosphoprotein</keyword>
<dbReference type="InterPro" id="IPR014031">
    <property type="entry name" value="Ketoacyl_synth_C"/>
</dbReference>
<dbReference type="InterPro" id="IPR020806">
    <property type="entry name" value="PKS_PP-bd"/>
</dbReference>
<dbReference type="PROSITE" id="PS50075">
    <property type="entry name" value="CARRIER"/>
    <property type="match status" value="1"/>
</dbReference>
<dbReference type="InterPro" id="IPR049551">
    <property type="entry name" value="PKS_DH_C"/>
</dbReference>
<organism evidence="13 14">
    <name type="scientific">Exophiala dermatitidis</name>
    <name type="common">Black yeast-like fungus</name>
    <name type="synonym">Wangiella dermatitidis</name>
    <dbReference type="NCBI Taxonomy" id="5970"/>
    <lineage>
        <taxon>Eukaryota</taxon>
        <taxon>Fungi</taxon>
        <taxon>Dikarya</taxon>
        <taxon>Ascomycota</taxon>
        <taxon>Pezizomycotina</taxon>
        <taxon>Eurotiomycetes</taxon>
        <taxon>Chaetothyriomycetidae</taxon>
        <taxon>Chaetothyriales</taxon>
        <taxon>Herpotrichiellaceae</taxon>
        <taxon>Exophiala</taxon>
    </lineage>
</organism>
<keyword evidence="6" id="KW-0511">Multifunctional enzyme</keyword>
<dbReference type="Pfam" id="PF21089">
    <property type="entry name" value="PKS_DH_N"/>
    <property type="match status" value="1"/>
</dbReference>
<dbReference type="SMART" id="SM00823">
    <property type="entry name" value="PKS_PP"/>
    <property type="match status" value="1"/>
</dbReference>